<keyword evidence="3" id="KW-1185">Reference proteome</keyword>
<name>A0AAD8J156_9APIA</name>
<evidence type="ECO:0000256" key="1">
    <source>
        <dbReference type="SAM" id="MobiDB-lite"/>
    </source>
</evidence>
<accession>A0AAD8J156</accession>
<reference evidence="2" key="2">
    <citation type="submission" date="2023-05" db="EMBL/GenBank/DDBJ databases">
        <authorList>
            <person name="Schelkunov M.I."/>
        </authorList>
    </citation>
    <scope>NUCLEOTIDE SEQUENCE</scope>
    <source>
        <strain evidence="2">Hsosn_3</strain>
        <tissue evidence="2">Leaf</tissue>
    </source>
</reference>
<dbReference type="EMBL" id="JAUIZM010000003">
    <property type="protein sequence ID" value="KAK1394436.1"/>
    <property type="molecule type" value="Genomic_DNA"/>
</dbReference>
<dbReference type="PANTHER" id="PTHR31071:SF16">
    <property type="entry name" value="MYB-LIKE PROTEIN Z ISOFORM X1"/>
    <property type="match status" value="1"/>
</dbReference>
<proteinExistence type="predicted"/>
<feature type="region of interest" description="Disordered" evidence="1">
    <location>
        <begin position="1"/>
        <end position="36"/>
    </location>
</feature>
<dbReference type="PANTHER" id="PTHR31071">
    <property type="entry name" value="GB|AAF24581.1"/>
    <property type="match status" value="1"/>
</dbReference>
<sequence length="321" mass="36719">MDSHRTRTSVDTHKFLHKSGRSDSLRHGGSEKVKTPCCTQRAGTKAHLKDISEGLTTSKELLKILDYTWELDERSGTTKSLVAALKCELEETQAKVGKLIQEQQVKESKIDCLMKKFAKERFTWKTKEQERIQNAVKSIARELEVEKKLKGQFERLNRKLGKELAITKASLFTIEEAFDSANTKSTKSNKQVQKTRQMFDVANISREARVQMKLSEAKCSVVDKLPSALETCFIGRIGENIITSANYNKINELIESYRKGDDTEIEDSIDSDLQSIEFNMDNNCRTYEWSYAAASRNEDFEDEIQRCNMIKDPRHRIVSGS</sequence>
<dbReference type="AlphaFoldDB" id="A0AAD8J156"/>
<reference evidence="2" key="1">
    <citation type="submission" date="2023-02" db="EMBL/GenBank/DDBJ databases">
        <title>Genome of toxic invasive species Heracleum sosnowskyi carries increased number of genes despite the absence of recent whole-genome duplications.</title>
        <authorList>
            <person name="Schelkunov M."/>
            <person name="Shtratnikova V."/>
            <person name="Makarenko M."/>
            <person name="Klepikova A."/>
            <person name="Omelchenko D."/>
            <person name="Novikova G."/>
            <person name="Obukhova E."/>
            <person name="Bogdanov V."/>
            <person name="Penin A."/>
            <person name="Logacheva M."/>
        </authorList>
    </citation>
    <scope>NUCLEOTIDE SEQUENCE</scope>
    <source>
        <strain evidence="2">Hsosn_3</strain>
        <tissue evidence="2">Leaf</tissue>
    </source>
</reference>
<comment type="caution">
    <text evidence="2">The sequence shown here is derived from an EMBL/GenBank/DDBJ whole genome shotgun (WGS) entry which is preliminary data.</text>
</comment>
<organism evidence="2 3">
    <name type="scientific">Heracleum sosnowskyi</name>
    <dbReference type="NCBI Taxonomy" id="360622"/>
    <lineage>
        <taxon>Eukaryota</taxon>
        <taxon>Viridiplantae</taxon>
        <taxon>Streptophyta</taxon>
        <taxon>Embryophyta</taxon>
        <taxon>Tracheophyta</taxon>
        <taxon>Spermatophyta</taxon>
        <taxon>Magnoliopsida</taxon>
        <taxon>eudicotyledons</taxon>
        <taxon>Gunneridae</taxon>
        <taxon>Pentapetalae</taxon>
        <taxon>asterids</taxon>
        <taxon>campanulids</taxon>
        <taxon>Apiales</taxon>
        <taxon>Apiaceae</taxon>
        <taxon>Apioideae</taxon>
        <taxon>apioid superclade</taxon>
        <taxon>Tordylieae</taxon>
        <taxon>Tordyliinae</taxon>
        <taxon>Heracleum</taxon>
    </lineage>
</organism>
<evidence type="ECO:0000313" key="3">
    <source>
        <dbReference type="Proteomes" id="UP001237642"/>
    </source>
</evidence>
<dbReference type="InterPro" id="IPR043424">
    <property type="entry name" value="BLT-like"/>
</dbReference>
<evidence type="ECO:0000313" key="2">
    <source>
        <dbReference type="EMBL" id="KAK1394436.1"/>
    </source>
</evidence>
<feature type="compositionally biased region" description="Basic and acidic residues" evidence="1">
    <location>
        <begin position="1"/>
        <end position="34"/>
    </location>
</feature>
<gene>
    <name evidence="2" type="ORF">POM88_013492</name>
</gene>
<dbReference type="Proteomes" id="UP001237642">
    <property type="component" value="Unassembled WGS sequence"/>
</dbReference>
<protein>
    <submittedName>
        <fullName evidence="2">Uncharacterized protein</fullName>
    </submittedName>
</protein>